<evidence type="ECO:0000256" key="7">
    <source>
        <dbReference type="SAM" id="MobiDB-lite"/>
    </source>
</evidence>
<feature type="domain" description="HTH myb-type" evidence="9">
    <location>
        <begin position="64"/>
        <end position="118"/>
    </location>
</feature>
<dbReference type="CDD" id="cd00167">
    <property type="entry name" value="SANT"/>
    <property type="match status" value="2"/>
</dbReference>
<evidence type="ECO:0000259" key="9">
    <source>
        <dbReference type="PROSITE" id="PS51294"/>
    </source>
</evidence>
<dbReference type="PROSITE" id="PS51294">
    <property type="entry name" value="HTH_MYB"/>
    <property type="match status" value="2"/>
</dbReference>
<evidence type="ECO:0000256" key="4">
    <source>
        <dbReference type="ARBA" id="ARBA00023125"/>
    </source>
</evidence>
<evidence type="ECO:0000313" key="10">
    <source>
        <dbReference type="EMBL" id="KAA8538702.1"/>
    </source>
</evidence>
<evidence type="ECO:0000313" key="11">
    <source>
        <dbReference type="Proteomes" id="UP000325577"/>
    </source>
</evidence>
<gene>
    <name evidence="10" type="ORF">F0562_028317</name>
</gene>
<protein>
    <submittedName>
        <fullName evidence="10">Uncharacterized protein</fullName>
    </submittedName>
</protein>
<accession>A0A5J5B9T0</accession>
<proteinExistence type="predicted"/>
<evidence type="ECO:0000256" key="2">
    <source>
        <dbReference type="ARBA" id="ARBA00022737"/>
    </source>
</evidence>
<dbReference type="Proteomes" id="UP000325577">
    <property type="component" value="Linkage Group LG15"/>
</dbReference>
<sequence>MGRGRAPCCDKTRVKKGAWSQAEDLRLTSFIQKKGHDNWRALPKQAGLLRCGKSCRLRWMNYLRPDIRRGNFTQEEEESIIKLHEFFGNKWSKIAAQLPGRTDNEIKNVWHTHLKKRLIVKECNSSSTTSVELNESLKNYHQPSSNDHQSIPSSLSGSSVSTQIEHGHVRNQTSSHPNMFETIQLSSPSSNSHSSHDAQISHTNLSIPESNIDVMEDNLKTQNGYEELTEIPFEPNLDFWDLLDADFINVVSQVPVSEVQTHQSMIFEEEDKREGESWWWLAYLEKELGLEATI</sequence>
<dbReference type="GO" id="GO:0005634">
    <property type="term" value="C:nucleus"/>
    <property type="evidence" value="ECO:0007669"/>
    <property type="project" value="UniProtKB-SubCell"/>
</dbReference>
<dbReference type="PANTHER" id="PTHR10641">
    <property type="entry name" value="MYB FAMILY TRANSCRIPTION FACTOR"/>
    <property type="match status" value="1"/>
</dbReference>
<dbReference type="PANTHER" id="PTHR10641:SF1103">
    <property type="entry name" value="TRANSCRIPTION FACTOR MYB72"/>
    <property type="match status" value="1"/>
</dbReference>
<evidence type="ECO:0000256" key="3">
    <source>
        <dbReference type="ARBA" id="ARBA00023015"/>
    </source>
</evidence>
<dbReference type="InterPro" id="IPR009057">
    <property type="entry name" value="Homeodomain-like_sf"/>
</dbReference>
<feature type="domain" description="Myb-like" evidence="8">
    <location>
        <begin position="64"/>
        <end position="114"/>
    </location>
</feature>
<dbReference type="OrthoDB" id="2143914at2759"/>
<evidence type="ECO:0000256" key="6">
    <source>
        <dbReference type="ARBA" id="ARBA00023242"/>
    </source>
</evidence>
<dbReference type="GO" id="GO:0003677">
    <property type="term" value="F:DNA binding"/>
    <property type="evidence" value="ECO:0007669"/>
    <property type="project" value="UniProtKB-KW"/>
</dbReference>
<feature type="region of interest" description="Disordered" evidence="7">
    <location>
        <begin position="139"/>
        <end position="175"/>
    </location>
</feature>
<feature type="domain" description="HTH myb-type" evidence="9">
    <location>
        <begin position="11"/>
        <end position="63"/>
    </location>
</feature>
<feature type="compositionally biased region" description="Polar residues" evidence="7">
    <location>
        <begin position="139"/>
        <end position="149"/>
    </location>
</feature>
<dbReference type="SUPFAM" id="SSF46689">
    <property type="entry name" value="Homeodomain-like"/>
    <property type="match status" value="1"/>
</dbReference>
<evidence type="ECO:0000256" key="1">
    <source>
        <dbReference type="ARBA" id="ARBA00004123"/>
    </source>
</evidence>
<keyword evidence="3" id="KW-0805">Transcription regulation</keyword>
<dbReference type="SMART" id="SM00717">
    <property type="entry name" value="SANT"/>
    <property type="match status" value="2"/>
</dbReference>
<dbReference type="EMBL" id="CM018038">
    <property type="protein sequence ID" value="KAA8538702.1"/>
    <property type="molecule type" value="Genomic_DNA"/>
</dbReference>
<feature type="domain" description="Myb-like" evidence="8">
    <location>
        <begin position="11"/>
        <end position="63"/>
    </location>
</feature>
<evidence type="ECO:0000256" key="5">
    <source>
        <dbReference type="ARBA" id="ARBA00023163"/>
    </source>
</evidence>
<dbReference type="InterPro" id="IPR001005">
    <property type="entry name" value="SANT/Myb"/>
</dbReference>
<dbReference type="PROSITE" id="PS50090">
    <property type="entry name" value="MYB_LIKE"/>
    <property type="match status" value="2"/>
</dbReference>
<dbReference type="Pfam" id="PF00249">
    <property type="entry name" value="Myb_DNA-binding"/>
    <property type="match status" value="2"/>
</dbReference>
<keyword evidence="6" id="KW-0539">Nucleus</keyword>
<comment type="subcellular location">
    <subcellularLocation>
        <location evidence="1">Nucleus</location>
    </subcellularLocation>
</comment>
<dbReference type="FunFam" id="1.10.10.60:FF:000015">
    <property type="entry name" value="Transcription factor RAX3"/>
    <property type="match status" value="1"/>
</dbReference>
<evidence type="ECO:0000259" key="8">
    <source>
        <dbReference type="PROSITE" id="PS50090"/>
    </source>
</evidence>
<dbReference type="InterPro" id="IPR017930">
    <property type="entry name" value="Myb_dom"/>
</dbReference>
<feature type="compositionally biased region" description="Low complexity" evidence="7">
    <location>
        <begin position="150"/>
        <end position="161"/>
    </location>
</feature>
<reference evidence="10 11" key="1">
    <citation type="submission" date="2019-09" db="EMBL/GenBank/DDBJ databases">
        <title>A chromosome-level genome assembly of the Chinese tupelo Nyssa sinensis.</title>
        <authorList>
            <person name="Yang X."/>
            <person name="Kang M."/>
            <person name="Yang Y."/>
            <person name="Xiong H."/>
            <person name="Wang M."/>
            <person name="Zhang Z."/>
            <person name="Wang Z."/>
            <person name="Wu H."/>
            <person name="Ma T."/>
            <person name="Liu J."/>
            <person name="Xi Z."/>
        </authorList>
    </citation>
    <scope>NUCLEOTIDE SEQUENCE [LARGE SCALE GENOMIC DNA]</scope>
    <source>
        <strain evidence="10">J267</strain>
        <tissue evidence="10">Leaf</tissue>
    </source>
</reference>
<keyword evidence="4" id="KW-0238">DNA-binding</keyword>
<organism evidence="10 11">
    <name type="scientific">Nyssa sinensis</name>
    <dbReference type="NCBI Taxonomy" id="561372"/>
    <lineage>
        <taxon>Eukaryota</taxon>
        <taxon>Viridiplantae</taxon>
        <taxon>Streptophyta</taxon>
        <taxon>Embryophyta</taxon>
        <taxon>Tracheophyta</taxon>
        <taxon>Spermatophyta</taxon>
        <taxon>Magnoliopsida</taxon>
        <taxon>eudicotyledons</taxon>
        <taxon>Gunneridae</taxon>
        <taxon>Pentapetalae</taxon>
        <taxon>asterids</taxon>
        <taxon>Cornales</taxon>
        <taxon>Nyssaceae</taxon>
        <taxon>Nyssa</taxon>
    </lineage>
</organism>
<dbReference type="InterPro" id="IPR015495">
    <property type="entry name" value="Myb_TF_plants"/>
</dbReference>
<name>A0A5J5B9T0_9ASTE</name>
<dbReference type="AlphaFoldDB" id="A0A5J5B9T0"/>
<keyword evidence="11" id="KW-1185">Reference proteome</keyword>
<dbReference type="Gene3D" id="1.10.10.60">
    <property type="entry name" value="Homeodomain-like"/>
    <property type="match status" value="2"/>
</dbReference>
<keyword evidence="2" id="KW-0677">Repeat</keyword>
<keyword evidence="5" id="KW-0804">Transcription</keyword>